<reference evidence="2" key="1">
    <citation type="journal article" date="2023" name="Nat. Plants">
        <title>Single-cell RNA sequencing provides a high-resolution roadmap for understanding the multicellular compartmentation of specialized metabolism.</title>
        <authorList>
            <person name="Sun S."/>
            <person name="Shen X."/>
            <person name="Li Y."/>
            <person name="Li Y."/>
            <person name="Wang S."/>
            <person name="Li R."/>
            <person name="Zhang H."/>
            <person name="Shen G."/>
            <person name="Guo B."/>
            <person name="Wei J."/>
            <person name="Xu J."/>
            <person name="St-Pierre B."/>
            <person name="Chen S."/>
            <person name="Sun C."/>
        </authorList>
    </citation>
    <scope>NUCLEOTIDE SEQUENCE [LARGE SCALE GENOMIC DNA]</scope>
</reference>
<protein>
    <submittedName>
        <fullName evidence="1">Uncharacterized protein</fullName>
    </submittedName>
</protein>
<name>A0ACC0CCL0_CATRO</name>
<comment type="caution">
    <text evidence="1">The sequence shown here is derived from an EMBL/GenBank/DDBJ whole genome shotgun (WGS) entry which is preliminary data.</text>
</comment>
<accession>A0ACC0CCL0</accession>
<sequence>METGKYGGLNIPRKIKPDLVLSGNCCNLRKLQHLTNDDCKNVEVSHIKINTLRDSPNTDVIHMTGSINIDLNHCAISIGDDCISIIGGSHQIMATDMICGLSHGISIGSLGEEWKNHIVSNVKVRAPLIAGADNGVRIKSWQGGKGIGENIKWKCLEEKEAVKRRNVVYQNIKGFSVSNNGITMKRSESVPCEAEVCTGLSFLPMAKPIPVIIVHQPFKDAAR</sequence>
<evidence type="ECO:0000313" key="1">
    <source>
        <dbReference type="EMBL" id="KAI5682670.1"/>
    </source>
</evidence>
<keyword evidence="2" id="KW-1185">Reference proteome</keyword>
<proteinExistence type="predicted"/>
<organism evidence="1 2">
    <name type="scientific">Catharanthus roseus</name>
    <name type="common">Madagascar periwinkle</name>
    <name type="synonym">Vinca rosea</name>
    <dbReference type="NCBI Taxonomy" id="4058"/>
    <lineage>
        <taxon>Eukaryota</taxon>
        <taxon>Viridiplantae</taxon>
        <taxon>Streptophyta</taxon>
        <taxon>Embryophyta</taxon>
        <taxon>Tracheophyta</taxon>
        <taxon>Spermatophyta</taxon>
        <taxon>Magnoliopsida</taxon>
        <taxon>eudicotyledons</taxon>
        <taxon>Gunneridae</taxon>
        <taxon>Pentapetalae</taxon>
        <taxon>asterids</taxon>
        <taxon>lamiids</taxon>
        <taxon>Gentianales</taxon>
        <taxon>Apocynaceae</taxon>
        <taxon>Rauvolfioideae</taxon>
        <taxon>Vinceae</taxon>
        <taxon>Catharanthinae</taxon>
        <taxon>Catharanthus</taxon>
    </lineage>
</organism>
<evidence type="ECO:0000313" key="2">
    <source>
        <dbReference type="Proteomes" id="UP001060085"/>
    </source>
</evidence>
<dbReference type="EMBL" id="CM044701">
    <property type="protein sequence ID" value="KAI5682670.1"/>
    <property type="molecule type" value="Genomic_DNA"/>
</dbReference>
<gene>
    <name evidence="1" type="ORF">M9H77_03898</name>
</gene>
<dbReference type="Proteomes" id="UP001060085">
    <property type="component" value="Linkage Group LG01"/>
</dbReference>